<evidence type="ECO:0008006" key="3">
    <source>
        <dbReference type="Google" id="ProtNLM"/>
    </source>
</evidence>
<comment type="caution">
    <text evidence="1">The sequence shown here is derived from an EMBL/GenBank/DDBJ whole genome shotgun (WGS) entry which is preliminary data.</text>
</comment>
<evidence type="ECO:0000313" key="1">
    <source>
        <dbReference type="EMBL" id="MBW0528151.1"/>
    </source>
</evidence>
<sequence>MKINLLNSISIQLGQVPTNEILNHQQSTIEIPRMVPDMTVPNKLRDALAARDSTEFLTAAKNELSQFEKLNFWTAVDAQSKLKVLGAFLVSSLKRDAKGNIIKYKAQYLVKGFALRPGQDFG</sequence>
<gene>
    <name evidence="1" type="ORF">O181_067866</name>
</gene>
<dbReference type="AlphaFoldDB" id="A0A9Q3ETS2"/>
<reference evidence="1" key="1">
    <citation type="submission" date="2021-03" db="EMBL/GenBank/DDBJ databases">
        <title>Draft genome sequence of rust myrtle Austropuccinia psidii MF-1, a brazilian biotype.</title>
        <authorList>
            <person name="Quecine M.C."/>
            <person name="Pachon D.M.R."/>
            <person name="Bonatelli M.L."/>
            <person name="Correr F.H."/>
            <person name="Franceschini L.M."/>
            <person name="Leite T.F."/>
            <person name="Margarido G.R.A."/>
            <person name="Almeida C.A."/>
            <person name="Ferrarezi J.A."/>
            <person name="Labate C.A."/>
        </authorList>
    </citation>
    <scope>NUCLEOTIDE SEQUENCE</scope>
    <source>
        <strain evidence="1">MF-1</strain>
    </source>
</reference>
<keyword evidence="2" id="KW-1185">Reference proteome</keyword>
<accession>A0A9Q3ETS2</accession>
<proteinExistence type="predicted"/>
<organism evidence="1 2">
    <name type="scientific">Austropuccinia psidii MF-1</name>
    <dbReference type="NCBI Taxonomy" id="1389203"/>
    <lineage>
        <taxon>Eukaryota</taxon>
        <taxon>Fungi</taxon>
        <taxon>Dikarya</taxon>
        <taxon>Basidiomycota</taxon>
        <taxon>Pucciniomycotina</taxon>
        <taxon>Pucciniomycetes</taxon>
        <taxon>Pucciniales</taxon>
        <taxon>Sphaerophragmiaceae</taxon>
        <taxon>Austropuccinia</taxon>
    </lineage>
</organism>
<dbReference type="Proteomes" id="UP000765509">
    <property type="component" value="Unassembled WGS sequence"/>
</dbReference>
<name>A0A9Q3ETS2_9BASI</name>
<protein>
    <recommendedName>
        <fullName evidence="3">Reverse transcriptase Ty1/copia-type domain-containing protein</fullName>
    </recommendedName>
</protein>
<evidence type="ECO:0000313" key="2">
    <source>
        <dbReference type="Proteomes" id="UP000765509"/>
    </source>
</evidence>
<dbReference type="EMBL" id="AVOT02034114">
    <property type="protein sequence ID" value="MBW0528151.1"/>
    <property type="molecule type" value="Genomic_DNA"/>
</dbReference>